<dbReference type="EMBL" id="BOOC01000009">
    <property type="protein sequence ID" value="GIH39632.1"/>
    <property type="molecule type" value="Genomic_DNA"/>
</dbReference>
<evidence type="ECO:0000313" key="3">
    <source>
        <dbReference type="EMBL" id="GIH39632.1"/>
    </source>
</evidence>
<dbReference type="RefSeq" id="WP_239103575.1">
    <property type="nucleotide sequence ID" value="NZ_BAAAGP010000004.1"/>
</dbReference>
<comment type="caution">
    <text evidence="3">The sequence shown here is derived from an EMBL/GenBank/DDBJ whole genome shotgun (WGS) entry which is preliminary data.</text>
</comment>
<dbReference type="Pfam" id="PF00535">
    <property type="entry name" value="Glycos_transf_2"/>
    <property type="match status" value="1"/>
</dbReference>
<evidence type="ECO:0000313" key="4">
    <source>
        <dbReference type="Proteomes" id="UP000603904"/>
    </source>
</evidence>
<evidence type="ECO:0000256" key="1">
    <source>
        <dbReference type="SAM" id="MobiDB-lite"/>
    </source>
</evidence>
<feature type="compositionally biased region" description="Low complexity" evidence="1">
    <location>
        <begin position="519"/>
        <end position="531"/>
    </location>
</feature>
<dbReference type="PANTHER" id="PTHR43685">
    <property type="entry name" value="GLYCOSYLTRANSFERASE"/>
    <property type="match status" value="1"/>
</dbReference>
<dbReference type="InterPro" id="IPR050834">
    <property type="entry name" value="Glycosyltransf_2"/>
</dbReference>
<dbReference type="Proteomes" id="UP000603904">
    <property type="component" value="Unassembled WGS sequence"/>
</dbReference>
<accession>A0ABQ4FXV3</accession>
<dbReference type="Gene3D" id="3.90.550.10">
    <property type="entry name" value="Spore Coat Polysaccharide Biosynthesis Protein SpsA, Chain A"/>
    <property type="match status" value="1"/>
</dbReference>
<protein>
    <recommendedName>
        <fullName evidence="2">Glycosyltransferase 2-like domain-containing protein</fullName>
    </recommendedName>
</protein>
<feature type="region of interest" description="Disordered" evidence="1">
    <location>
        <begin position="452"/>
        <end position="557"/>
    </location>
</feature>
<feature type="region of interest" description="Disordered" evidence="1">
    <location>
        <begin position="1"/>
        <end position="31"/>
    </location>
</feature>
<feature type="compositionally biased region" description="Basic residues" evidence="1">
    <location>
        <begin position="548"/>
        <end position="557"/>
    </location>
</feature>
<gene>
    <name evidence="3" type="ORF">Mco01_26320</name>
</gene>
<feature type="compositionally biased region" description="Low complexity" evidence="1">
    <location>
        <begin position="476"/>
        <end position="491"/>
    </location>
</feature>
<proteinExistence type="predicted"/>
<sequence>MTVSVTGGSAGGASRPRIRHNDHSPLTPAPLGAWTPSLTATVVIPAHGRQRALDLTLAALAAQTYPSSLTEVVVVDDLSDPPLRLPALRPPNTRLIVSPSGGWGAGHAVNAGIAAAEGEIVQRLDADMVIDREHLEALFRWHHLTDYVVTIGGKKFADGPLPTPEAVHEAVVTGTLDALFPPGDLVSSSTEETIRRLDGLRASRNPYQVCTGPTVSLRRALLDEVRGFDPDVVRGQDTEFAYRLAQAGAVFVPDMEARAVHLGLPAQRGEHREAVVRLVETHLAHKVPLRRDLRKNPARRWLVPYVEVVLDVAGAGEAEIRAAVDGVLGGAPSDVAVTLLAPWTALDGVRPAPGTPEFDLALVRDVYGPDGRVRFAEEAAPTAAPVPFRYTAPLALAPSGDALARMTAAMAEERLGLLVAEDSDGRTALLERTEAAARARLLARPGEASEDVIAQTHGVRRAAPGDFRASRKDGPARAAASGDRPAAPGAATGDRPRTGGAEGRAGDRANGAEGRAPADRNGAANRAAGGRNDADGGGTGQAPEPERRGRRGLFRRS</sequence>
<reference evidence="3 4" key="1">
    <citation type="submission" date="2021-01" db="EMBL/GenBank/DDBJ databases">
        <title>Whole genome shotgun sequence of Microbispora corallina NBRC 16416.</title>
        <authorList>
            <person name="Komaki H."/>
            <person name="Tamura T."/>
        </authorList>
    </citation>
    <scope>NUCLEOTIDE SEQUENCE [LARGE SCALE GENOMIC DNA]</scope>
    <source>
        <strain evidence="3 4">NBRC 16416</strain>
    </source>
</reference>
<feature type="domain" description="Glycosyltransferase 2-like" evidence="2">
    <location>
        <begin position="41"/>
        <end position="224"/>
    </location>
</feature>
<organism evidence="3 4">
    <name type="scientific">Microbispora corallina</name>
    <dbReference type="NCBI Taxonomy" id="83302"/>
    <lineage>
        <taxon>Bacteria</taxon>
        <taxon>Bacillati</taxon>
        <taxon>Actinomycetota</taxon>
        <taxon>Actinomycetes</taxon>
        <taxon>Streptosporangiales</taxon>
        <taxon>Streptosporangiaceae</taxon>
        <taxon>Microbispora</taxon>
    </lineage>
</organism>
<keyword evidence="4" id="KW-1185">Reference proteome</keyword>
<dbReference type="SUPFAM" id="SSF53448">
    <property type="entry name" value="Nucleotide-diphospho-sugar transferases"/>
    <property type="match status" value="1"/>
</dbReference>
<dbReference type="InterPro" id="IPR001173">
    <property type="entry name" value="Glyco_trans_2-like"/>
</dbReference>
<dbReference type="PANTHER" id="PTHR43685:SF2">
    <property type="entry name" value="GLYCOSYLTRANSFERASE 2-LIKE DOMAIN-CONTAINING PROTEIN"/>
    <property type="match status" value="1"/>
</dbReference>
<name>A0ABQ4FXV3_9ACTN</name>
<dbReference type="InterPro" id="IPR029044">
    <property type="entry name" value="Nucleotide-diphossugar_trans"/>
</dbReference>
<evidence type="ECO:0000259" key="2">
    <source>
        <dbReference type="Pfam" id="PF00535"/>
    </source>
</evidence>